<dbReference type="EMBL" id="HBED01027558">
    <property type="protein sequence ID" value="CAD8314932.1"/>
    <property type="molecule type" value="Transcribed_RNA"/>
</dbReference>
<evidence type="ECO:0000313" key="1">
    <source>
        <dbReference type="EMBL" id="CAD8314932.1"/>
    </source>
</evidence>
<proteinExistence type="predicted"/>
<dbReference type="AlphaFoldDB" id="A0A7R9ZBU4"/>
<accession>A0A7R9ZBU4</accession>
<protein>
    <submittedName>
        <fullName evidence="1">Uncharacterized protein</fullName>
    </submittedName>
</protein>
<sequence>MSVNFDLEAELSDVLLDVESELKREKECDKASYRRSSNRGGTRRCRAWKNRSHAEEGNFPVVDTDSVALSLSAQQCMDLDVGQVFEMELNDVGLRAEGEKEGKVGSNFPVPLPELSEHIGAASIPHRQSWPGTMVKEKDLEREKAIRVDEGTSSLFSQVVLMRIRNVHRRRSFVGRSA</sequence>
<organism evidence="1">
    <name type="scientific">Pseudictyota dubia</name>
    <dbReference type="NCBI Taxonomy" id="2749911"/>
    <lineage>
        <taxon>Eukaryota</taxon>
        <taxon>Sar</taxon>
        <taxon>Stramenopiles</taxon>
        <taxon>Ochrophyta</taxon>
        <taxon>Bacillariophyta</taxon>
        <taxon>Mediophyceae</taxon>
        <taxon>Biddulphiophycidae</taxon>
        <taxon>Eupodiscales</taxon>
        <taxon>Odontellaceae</taxon>
        <taxon>Pseudictyota</taxon>
    </lineage>
</organism>
<name>A0A7R9ZBU4_9STRA</name>
<reference evidence="1" key="1">
    <citation type="submission" date="2021-01" db="EMBL/GenBank/DDBJ databases">
        <authorList>
            <person name="Corre E."/>
            <person name="Pelletier E."/>
            <person name="Niang G."/>
            <person name="Scheremetjew M."/>
            <person name="Finn R."/>
            <person name="Kale V."/>
            <person name="Holt S."/>
            <person name="Cochrane G."/>
            <person name="Meng A."/>
            <person name="Brown T."/>
            <person name="Cohen L."/>
        </authorList>
    </citation>
    <scope>NUCLEOTIDE SEQUENCE</scope>
    <source>
        <strain evidence="1">CCMP147</strain>
    </source>
</reference>
<gene>
    <name evidence="1" type="ORF">TDUB1175_LOCUS13721</name>
</gene>